<dbReference type="SUPFAM" id="SSF54928">
    <property type="entry name" value="RNA-binding domain, RBD"/>
    <property type="match status" value="1"/>
</dbReference>
<dbReference type="FunCoup" id="E1ZA84">
    <property type="interactions" value="1581"/>
</dbReference>
<dbReference type="PROSITE" id="PS50102">
    <property type="entry name" value="RRM"/>
    <property type="match status" value="1"/>
</dbReference>
<evidence type="ECO:0000313" key="4">
    <source>
        <dbReference type="EMBL" id="EFN57220.1"/>
    </source>
</evidence>
<dbReference type="GO" id="GO:0003723">
    <property type="term" value="F:RNA binding"/>
    <property type="evidence" value="ECO:0007669"/>
    <property type="project" value="UniProtKB-UniRule"/>
</dbReference>
<organism evidence="5">
    <name type="scientific">Chlorella variabilis</name>
    <name type="common">Green alga</name>
    <dbReference type="NCBI Taxonomy" id="554065"/>
    <lineage>
        <taxon>Eukaryota</taxon>
        <taxon>Viridiplantae</taxon>
        <taxon>Chlorophyta</taxon>
        <taxon>core chlorophytes</taxon>
        <taxon>Trebouxiophyceae</taxon>
        <taxon>Chlorellales</taxon>
        <taxon>Chlorellaceae</taxon>
        <taxon>Chlorella clade</taxon>
        <taxon>Chlorella</taxon>
    </lineage>
</organism>
<keyword evidence="5" id="KW-1185">Reference proteome</keyword>
<gene>
    <name evidence="4" type="ORF">CHLNCDRAFT_14185</name>
</gene>
<accession>E1ZA84</accession>
<dbReference type="PANTHER" id="PTHR45880">
    <property type="entry name" value="RNA-BINDING MOTIF PROTEIN, X-LINKED 2"/>
    <property type="match status" value="1"/>
</dbReference>
<dbReference type="STRING" id="554065.E1ZA84"/>
<proteinExistence type="predicted"/>
<dbReference type="InterPro" id="IPR000504">
    <property type="entry name" value="RRM_dom"/>
</dbReference>
<dbReference type="AlphaFoldDB" id="E1ZA84"/>
<dbReference type="GO" id="GO:0000398">
    <property type="term" value="P:mRNA splicing, via spliceosome"/>
    <property type="evidence" value="ECO:0007669"/>
    <property type="project" value="InterPro"/>
</dbReference>
<dbReference type="SMART" id="SM00360">
    <property type="entry name" value="RRM"/>
    <property type="match status" value="1"/>
</dbReference>
<dbReference type="EMBL" id="GL433840">
    <property type="protein sequence ID" value="EFN57220.1"/>
    <property type="molecule type" value="Genomic_DNA"/>
</dbReference>
<sequence>MNPLTQIKNTQKITKAEIELGLTDKASWHDRFKHSAYVFSGGLPFELTEGDLLAVFAQYGEVVDVHLVRDKKTGKSRGFAFLAYEDQRSTVLAVDNLGGARVAGRVIRVEHVDNYR</sequence>
<name>E1ZA84_CHLVA</name>
<dbReference type="InterPro" id="IPR012677">
    <property type="entry name" value="Nucleotide-bd_a/b_plait_sf"/>
</dbReference>
<feature type="domain" description="RRM" evidence="3">
    <location>
        <begin position="36"/>
        <end position="114"/>
    </location>
</feature>
<dbReference type="KEGG" id="cvr:CHLNCDRAFT_14185"/>
<keyword evidence="1 2" id="KW-0694">RNA-binding</keyword>
<feature type="non-terminal residue" evidence="4">
    <location>
        <position position="116"/>
    </location>
</feature>
<dbReference type="GeneID" id="17356758"/>
<dbReference type="RefSeq" id="XP_005849322.1">
    <property type="nucleotide sequence ID" value="XM_005849260.1"/>
</dbReference>
<evidence type="ECO:0000313" key="5">
    <source>
        <dbReference type="Proteomes" id="UP000008141"/>
    </source>
</evidence>
<reference evidence="4 5" key="1">
    <citation type="journal article" date="2010" name="Plant Cell">
        <title>The Chlorella variabilis NC64A genome reveals adaptation to photosymbiosis, coevolution with viruses, and cryptic sex.</title>
        <authorList>
            <person name="Blanc G."/>
            <person name="Duncan G."/>
            <person name="Agarkova I."/>
            <person name="Borodovsky M."/>
            <person name="Gurnon J."/>
            <person name="Kuo A."/>
            <person name="Lindquist E."/>
            <person name="Lucas S."/>
            <person name="Pangilinan J."/>
            <person name="Polle J."/>
            <person name="Salamov A."/>
            <person name="Terry A."/>
            <person name="Yamada T."/>
            <person name="Dunigan D.D."/>
            <person name="Grigoriev I.V."/>
            <person name="Claverie J.M."/>
            <person name="Van Etten J.L."/>
        </authorList>
    </citation>
    <scope>NUCLEOTIDE SEQUENCE [LARGE SCALE GENOMIC DNA]</scope>
    <source>
        <strain evidence="4 5">NC64A</strain>
    </source>
</reference>
<dbReference type="GO" id="GO:0071011">
    <property type="term" value="C:precatalytic spliceosome"/>
    <property type="evidence" value="ECO:0007669"/>
    <property type="project" value="TreeGrafter"/>
</dbReference>
<dbReference type="Pfam" id="PF00076">
    <property type="entry name" value="RRM_1"/>
    <property type="match status" value="1"/>
</dbReference>
<dbReference type="InParanoid" id="E1ZA84"/>
<evidence type="ECO:0000259" key="3">
    <source>
        <dbReference type="PROSITE" id="PS50102"/>
    </source>
</evidence>
<dbReference type="OMA" id="CAPKPQI"/>
<dbReference type="Proteomes" id="UP000008141">
    <property type="component" value="Unassembled WGS sequence"/>
</dbReference>
<evidence type="ECO:0000256" key="1">
    <source>
        <dbReference type="ARBA" id="ARBA00022884"/>
    </source>
</evidence>
<dbReference type="GO" id="GO:0071013">
    <property type="term" value="C:catalytic step 2 spliceosome"/>
    <property type="evidence" value="ECO:0007669"/>
    <property type="project" value="TreeGrafter"/>
</dbReference>
<dbReference type="OrthoDB" id="2573941at2759"/>
<dbReference type="GO" id="GO:0005686">
    <property type="term" value="C:U2 snRNP"/>
    <property type="evidence" value="ECO:0007669"/>
    <property type="project" value="TreeGrafter"/>
</dbReference>
<protein>
    <recommendedName>
        <fullName evidence="3">RRM domain-containing protein</fullName>
    </recommendedName>
</protein>
<dbReference type="Gene3D" id="3.30.70.330">
    <property type="match status" value="1"/>
</dbReference>
<dbReference type="InterPro" id="IPR051847">
    <property type="entry name" value="RNA_proc/Spliceosome_comp"/>
</dbReference>
<dbReference type="InterPro" id="IPR035979">
    <property type="entry name" value="RBD_domain_sf"/>
</dbReference>
<dbReference type="PANTHER" id="PTHR45880:SF1">
    <property type="entry name" value="RNA-BINDING MOTIF PROTEIN, X-LINKED 2"/>
    <property type="match status" value="1"/>
</dbReference>
<dbReference type="CDD" id="cd12411">
    <property type="entry name" value="RRM_ist3_like"/>
    <property type="match status" value="1"/>
</dbReference>
<evidence type="ECO:0000256" key="2">
    <source>
        <dbReference type="PROSITE-ProRule" id="PRU00176"/>
    </source>
</evidence>
<dbReference type="InterPro" id="IPR045844">
    <property type="entry name" value="RRM_Ist3-like"/>
</dbReference>
<dbReference type="eggNOG" id="KOG0126">
    <property type="taxonomic scope" value="Eukaryota"/>
</dbReference>